<dbReference type="Proteomes" id="UP000005963">
    <property type="component" value="Unassembled WGS sequence"/>
</dbReference>
<dbReference type="PROSITE" id="PS50850">
    <property type="entry name" value="MFS"/>
    <property type="match status" value="1"/>
</dbReference>
<sequence length="437" mass="47862">MLERDLNSEKKTNARWNIFFMLAIICTINYIDRAVISVCMPQITEELAFSPETVGAILSAFFWGYALMQIPCGWLCDRFKPGKILLIGGLCWGIFQIFTGLISSSKLFMFIRTLLGVSEAPIYPAGAKLQSIWLPATERSRGSALVDVGSSLGNAFGAPLVALFVLWLDGWREALIAIGILTAIIVLICGRRLMTTPDTNKNVNQAERDYIKKALEEEWKANQIDNKKEKIKVELKQYFKHKSFWGMCFGFTCGNCIAYGLMTWGPMYLATVHHLDIKELGGALFIIYGVSVLGGLLGGTITDTLKRKFGKEKYNKIMHGNLLLIGVATGGAMLLLSQSTSIYMAIICITVALFFQKWSGCLYWTVPATLAQRNNIGTVGGCMNCVGNIGGAIIPLVIGAIVGSTGSYFLAILLFACFGLGIGLCSLVINFNKKIGE</sequence>
<feature type="transmembrane region" description="Helical" evidence="7">
    <location>
        <begin position="378"/>
        <end position="402"/>
    </location>
</feature>
<gene>
    <name evidence="9" type="ORF">HMPREF9454_02428</name>
</gene>
<dbReference type="Gene3D" id="1.20.1250.20">
    <property type="entry name" value="MFS general substrate transporter like domains"/>
    <property type="match status" value="2"/>
</dbReference>
<proteinExistence type="predicted"/>
<dbReference type="InterPro" id="IPR011701">
    <property type="entry name" value="MFS"/>
</dbReference>
<feature type="transmembrane region" description="Helical" evidence="7">
    <location>
        <begin position="282"/>
        <end position="305"/>
    </location>
</feature>
<keyword evidence="10" id="KW-1185">Reference proteome</keyword>
<organism evidence="9 10">
    <name type="scientific">Megamonas funiformis YIT 11815</name>
    <dbReference type="NCBI Taxonomy" id="742816"/>
    <lineage>
        <taxon>Bacteria</taxon>
        <taxon>Bacillati</taxon>
        <taxon>Bacillota</taxon>
        <taxon>Negativicutes</taxon>
        <taxon>Selenomonadales</taxon>
        <taxon>Selenomonadaceae</taxon>
        <taxon>Megamonas</taxon>
    </lineage>
</organism>
<dbReference type="RefSeq" id="WP_008540145.1">
    <property type="nucleotide sequence ID" value="NZ_JH601094.1"/>
</dbReference>
<dbReference type="SUPFAM" id="SSF103473">
    <property type="entry name" value="MFS general substrate transporter"/>
    <property type="match status" value="1"/>
</dbReference>
<evidence type="ECO:0000313" key="9">
    <source>
        <dbReference type="EMBL" id="EHR32030.1"/>
    </source>
</evidence>
<evidence type="ECO:0000256" key="1">
    <source>
        <dbReference type="ARBA" id="ARBA00004651"/>
    </source>
</evidence>
<feature type="domain" description="Major facilitator superfamily (MFS) profile" evidence="8">
    <location>
        <begin position="18"/>
        <end position="434"/>
    </location>
</feature>
<protein>
    <recommendedName>
        <fullName evidence="8">Major facilitator superfamily (MFS) profile domain-containing protein</fullName>
    </recommendedName>
</protein>
<comment type="caution">
    <text evidence="9">The sequence shown here is derived from an EMBL/GenBank/DDBJ whole genome shotgun (WGS) entry which is preliminary data.</text>
</comment>
<dbReference type="InterPro" id="IPR050382">
    <property type="entry name" value="MFS_Na/Anion_cotransporter"/>
</dbReference>
<accession>A0ABN0EF84</accession>
<dbReference type="CDD" id="cd17319">
    <property type="entry name" value="MFS_ExuT_GudP_like"/>
    <property type="match status" value="1"/>
</dbReference>
<feature type="transmembrane region" description="Helical" evidence="7">
    <location>
        <begin position="342"/>
        <end position="366"/>
    </location>
</feature>
<keyword evidence="2" id="KW-0813">Transport</keyword>
<comment type="subcellular location">
    <subcellularLocation>
        <location evidence="1">Cell membrane</location>
        <topology evidence="1">Multi-pass membrane protein</topology>
    </subcellularLocation>
</comment>
<keyword evidence="5 7" id="KW-1133">Transmembrane helix</keyword>
<dbReference type="EMBL" id="ADMB01000106">
    <property type="protein sequence ID" value="EHR32030.1"/>
    <property type="molecule type" value="Genomic_DNA"/>
</dbReference>
<dbReference type="GeneID" id="62777508"/>
<dbReference type="InterPro" id="IPR036259">
    <property type="entry name" value="MFS_trans_sf"/>
</dbReference>
<evidence type="ECO:0000259" key="8">
    <source>
        <dbReference type="PROSITE" id="PS50850"/>
    </source>
</evidence>
<evidence type="ECO:0000313" key="10">
    <source>
        <dbReference type="Proteomes" id="UP000005963"/>
    </source>
</evidence>
<evidence type="ECO:0000256" key="5">
    <source>
        <dbReference type="ARBA" id="ARBA00022989"/>
    </source>
</evidence>
<feature type="transmembrane region" description="Helical" evidence="7">
    <location>
        <begin position="174"/>
        <end position="194"/>
    </location>
</feature>
<dbReference type="InterPro" id="IPR020846">
    <property type="entry name" value="MFS_dom"/>
</dbReference>
<keyword evidence="3" id="KW-1003">Cell membrane</keyword>
<feature type="transmembrane region" description="Helical" evidence="7">
    <location>
        <begin position="56"/>
        <end position="76"/>
    </location>
</feature>
<dbReference type="PANTHER" id="PTHR11662">
    <property type="entry name" value="SOLUTE CARRIER FAMILY 17"/>
    <property type="match status" value="1"/>
</dbReference>
<keyword evidence="4 7" id="KW-0812">Transmembrane</keyword>
<evidence type="ECO:0000256" key="6">
    <source>
        <dbReference type="ARBA" id="ARBA00023136"/>
    </source>
</evidence>
<feature type="transmembrane region" description="Helical" evidence="7">
    <location>
        <begin position="83"/>
        <end position="101"/>
    </location>
</feature>
<keyword evidence="6 7" id="KW-0472">Membrane</keyword>
<reference evidence="9 10" key="1">
    <citation type="submission" date="2012-01" db="EMBL/GenBank/DDBJ databases">
        <title>The Genome Sequence of Megamonas funiformis YIT 11815.</title>
        <authorList>
            <consortium name="The Broad Institute Genome Sequencing Platform"/>
            <person name="Earl A."/>
            <person name="Ward D."/>
            <person name="Feldgarden M."/>
            <person name="Gevers D."/>
            <person name="Morotomi M."/>
            <person name="Young S.K."/>
            <person name="Zeng Q."/>
            <person name="Gargeya S."/>
            <person name="Fitzgerald M."/>
            <person name="Haas B."/>
            <person name="Abouelleil A."/>
            <person name="Alvarado L."/>
            <person name="Arachchi H.M."/>
            <person name="Berlin A."/>
            <person name="Chapman S.B."/>
            <person name="Gearin G."/>
            <person name="Goldberg J."/>
            <person name="Griggs A."/>
            <person name="Gujja S."/>
            <person name="Hansen M."/>
            <person name="Heiman D."/>
            <person name="Howarth C."/>
            <person name="Larimer J."/>
            <person name="Lui A."/>
            <person name="MacDonald P.J.P."/>
            <person name="McCowen C."/>
            <person name="Montmayeur A."/>
            <person name="Murphy C."/>
            <person name="Neiman D."/>
            <person name="Pearson M."/>
            <person name="Priest M."/>
            <person name="Roberts A."/>
            <person name="Saif S."/>
            <person name="Shea T."/>
            <person name="Sisk P."/>
            <person name="Stolte C."/>
            <person name="Sykes S."/>
            <person name="Wortman J."/>
            <person name="Nusbaum C."/>
            <person name="Birren B."/>
        </authorList>
    </citation>
    <scope>NUCLEOTIDE SEQUENCE [LARGE SCALE GENOMIC DNA]</scope>
    <source>
        <strain evidence="9 10">YIT 11815</strain>
    </source>
</reference>
<feature type="transmembrane region" description="Helical" evidence="7">
    <location>
        <begin position="408"/>
        <end position="431"/>
    </location>
</feature>
<evidence type="ECO:0000256" key="2">
    <source>
        <dbReference type="ARBA" id="ARBA00022448"/>
    </source>
</evidence>
<name>A0ABN0EF84_9FIRM</name>
<evidence type="ECO:0000256" key="3">
    <source>
        <dbReference type="ARBA" id="ARBA00022475"/>
    </source>
</evidence>
<dbReference type="Pfam" id="PF07690">
    <property type="entry name" value="MFS_1"/>
    <property type="match status" value="1"/>
</dbReference>
<feature type="transmembrane region" description="Helical" evidence="7">
    <location>
        <begin position="317"/>
        <end position="336"/>
    </location>
</feature>
<feature type="transmembrane region" description="Helical" evidence="7">
    <location>
        <begin position="244"/>
        <end position="262"/>
    </location>
</feature>
<dbReference type="PANTHER" id="PTHR11662:SF399">
    <property type="entry name" value="FI19708P1-RELATED"/>
    <property type="match status" value="1"/>
</dbReference>
<dbReference type="InterPro" id="IPR000849">
    <property type="entry name" value="Sugar_P_transporter"/>
</dbReference>
<evidence type="ECO:0000256" key="7">
    <source>
        <dbReference type="SAM" id="Phobius"/>
    </source>
</evidence>
<dbReference type="PIRSF" id="PIRSF002808">
    <property type="entry name" value="Hexose_phosphate_transp"/>
    <property type="match status" value="1"/>
</dbReference>
<evidence type="ECO:0000256" key="4">
    <source>
        <dbReference type="ARBA" id="ARBA00022692"/>
    </source>
</evidence>
<feature type="transmembrane region" description="Helical" evidence="7">
    <location>
        <begin position="16"/>
        <end position="36"/>
    </location>
</feature>